<gene>
    <name evidence="1" type="ORF">Mgra_00001533</name>
</gene>
<evidence type="ECO:0000313" key="2">
    <source>
        <dbReference type="Proteomes" id="UP000605970"/>
    </source>
</evidence>
<protein>
    <submittedName>
        <fullName evidence="1">Uncharacterized protein</fullName>
    </submittedName>
</protein>
<proteinExistence type="predicted"/>
<dbReference type="EMBL" id="JABEBT010000008">
    <property type="protein sequence ID" value="KAF7639007.1"/>
    <property type="molecule type" value="Genomic_DNA"/>
</dbReference>
<keyword evidence="2" id="KW-1185">Reference proteome</keyword>
<name>A0A8S9ZZE3_9BILA</name>
<organism evidence="1 2">
    <name type="scientific">Meloidogyne graminicola</name>
    <dbReference type="NCBI Taxonomy" id="189291"/>
    <lineage>
        <taxon>Eukaryota</taxon>
        <taxon>Metazoa</taxon>
        <taxon>Ecdysozoa</taxon>
        <taxon>Nematoda</taxon>
        <taxon>Chromadorea</taxon>
        <taxon>Rhabditida</taxon>
        <taxon>Tylenchina</taxon>
        <taxon>Tylenchomorpha</taxon>
        <taxon>Tylenchoidea</taxon>
        <taxon>Meloidogynidae</taxon>
        <taxon>Meloidogyninae</taxon>
        <taxon>Meloidogyne</taxon>
    </lineage>
</organism>
<accession>A0A8S9ZZE3</accession>
<comment type="caution">
    <text evidence="1">The sequence shown here is derived from an EMBL/GenBank/DDBJ whole genome shotgun (WGS) entry which is preliminary data.</text>
</comment>
<dbReference type="AlphaFoldDB" id="A0A8S9ZZE3"/>
<sequence length="166" mass="19006">MKGIDPSKRMKNIKLIIFKTFTLRLAPKMAKTFGSIHIADRILSIDTLLIDNLFSSDNNNNQNNKDNNNFITSFSTFKNYNNERKEELNKKTSFNLIAGTTNNVIELPSNLLNENTQQLNIIKVQEFVEQYLKSKLLKETPFIVFGLLRHSSKLMAVIVIINLLTG</sequence>
<dbReference type="Proteomes" id="UP000605970">
    <property type="component" value="Unassembled WGS sequence"/>
</dbReference>
<reference evidence="1" key="1">
    <citation type="journal article" date="2020" name="Ecol. Evol.">
        <title>Genome structure and content of the rice root-knot nematode (Meloidogyne graminicola).</title>
        <authorList>
            <person name="Phan N.T."/>
            <person name="Danchin E.G.J."/>
            <person name="Klopp C."/>
            <person name="Perfus-Barbeoch L."/>
            <person name="Kozlowski D.K."/>
            <person name="Koutsovoulos G.D."/>
            <person name="Lopez-Roques C."/>
            <person name="Bouchez O."/>
            <person name="Zahm M."/>
            <person name="Besnard G."/>
            <person name="Bellafiore S."/>
        </authorList>
    </citation>
    <scope>NUCLEOTIDE SEQUENCE</scope>
    <source>
        <strain evidence="1">VN-18</strain>
    </source>
</reference>
<evidence type="ECO:0000313" key="1">
    <source>
        <dbReference type="EMBL" id="KAF7639007.1"/>
    </source>
</evidence>